<keyword evidence="7" id="KW-1185">Reference proteome</keyword>
<keyword evidence="4 5" id="KW-0472">Membrane</keyword>
<reference evidence="6 7" key="1">
    <citation type="submission" date="2024-04" db="EMBL/GenBank/DDBJ databases">
        <title>Phyllosticta paracitricarpa is synonymous to the EU quarantine fungus P. citricarpa based on phylogenomic analyses.</title>
        <authorList>
            <consortium name="Lawrence Berkeley National Laboratory"/>
            <person name="Van Ingen-Buijs V.A."/>
            <person name="Van Westerhoven A.C."/>
            <person name="Haridas S."/>
            <person name="Skiadas P."/>
            <person name="Martin F."/>
            <person name="Groenewald J.Z."/>
            <person name="Crous P.W."/>
            <person name="Seidl M.F."/>
        </authorList>
    </citation>
    <scope>NUCLEOTIDE SEQUENCE [LARGE SCALE GENOMIC DNA]</scope>
    <source>
        <strain evidence="6 7">CBS 123374</strain>
    </source>
</reference>
<keyword evidence="3 5" id="KW-1133">Transmembrane helix</keyword>
<evidence type="ECO:0000313" key="6">
    <source>
        <dbReference type="EMBL" id="KAK8230642.1"/>
    </source>
</evidence>
<dbReference type="Pfam" id="PF04479">
    <property type="entry name" value="RTA1"/>
    <property type="match status" value="1"/>
</dbReference>
<evidence type="ECO:0000313" key="7">
    <source>
        <dbReference type="Proteomes" id="UP001492380"/>
    </source>
</evidence>
<proteinExistence type="predicted"/>
<organism evidence="6 7">
    <name type="scientific">Phyllosticta capitalensis</name>
    <dbReference type="NCBI Taxonomy" id="121624"/>
    <lineage>
        <taxon>Eukaryota</taxon>
        <taxon>Fungi</taxon>
        <taxon>Dikarya</taxon>
        <taxon>Ascomycota</taxon>
        <taxon>Pezizomycotina</taxon>
        <taxon>Dothideomycetes</taxon>
        <taxon>Dothideomycetes incertae sedis</taxon>
        <taxon>Botryosphaeriales</taxon>
        <taxon>Phyllostictaceae</taxon>
        <taxon>Phyllosticta</taxon>
    </lineage>
</organism>
<evidence type="ECO:0000256" key="5">
    <source>
        <dbReference type="SAM" id="Phobius"/>
    </source>
</evidence>
<feature type="transmembrane region" description="Helical" evidence="5">
    <location>
        <begin position="196"/>
        <end position="217"/>
    </location>
</feature>
<gene>
    <name evidence="6" type="ORF">HDK90DRAFT_535543</name>
</gene>
<name>A0ABR1YIA9_9PEZI</name>
<evidence type="ECO:0000256" key="1">
    <source>
        <dbReference type="ARBA" id="ARBA00004141"/>
    </source>
</evidence>
<feature type="transmembrane region" description="Helical" evidence="5">
    <location>
        <begin position="75"/>
        <end position="96"/>
    </location>
</feature>
<feature type="transmembrane region" description="Helical" evidence="5">
    <location>
        <begin position="232"/>
        <end position="252"/>
    </location>
</feature>
<feature type="transmembrane region" description="Helical" evidence="5">
    <location>
        <begin position="38"/>
        <end position="60"/>
    </location>
</feature>
<evidence type="ECO:0000256" key="3">
    <source>
        <dbReference type="ARBA" id="ARBA00022989"/>
    </source>
</evidence>
<evidence type="ECO:0000256" key="4">
    <source>
        <dbReference type="ARBA" id="ARBA00023136"/>
    </source>
</evidence>
<feature type="transmembrane region" description="Helical" evidence="5">
    <location>
        <begin position="153"/>
        <end position="175"/>
    </location>
</feature>
<comment type="caution">
    <text evidence="6">The sequence shown here is derived from an EMBL/GenBank/DDBJ whole genome shotgun (WGS) entry which is preliminary data.</text>
</comment>
<dbReference type="PANTHER" id="PTHR31465">
    <property type="entry name" value="PROTEIN RTA1-RELATED"/>
    <property type="match status" value="1"/>
</dbReference>
<protein>
    <submittedName>
        <fullName evidence="6">RTA1 like protein-domain-containing protein</fullName>
    </submittedName>
</protein>
<dbReference type="PANTHER" id="PTHR31465:SF35">
    <property type="entry name" value="RTA1 DOMAIN PROTEIN-RELATED"/>
    <property type="match status" value="1"/>
</dbReference>
<accession>A0ABR1YIA9</accession>
<feature type="transmembrane region" description="Helical" evidence="5">
    <location>
        <begin position="14"/>
        <end position="31"/>
    </location>
</feature>
<evidence type="ECO:0000256" key="2">
    <source>
        <dbReference type="ARBA" id="ARBA00022692"/>
    </source>
</evidence>
<sequence>MANDYYKYEPSKPAAVIFVVLFGLSSALHIAQMLKTRTWYMTAFIFGALFEVFAYVFRAINTFEDPGYWSKPPYIIQAVLSLVAPSLLAASIYMILGRVILLTDGEHLSLIRKRWLTKFFVIGDVFAFLIQCLGAAMLASAESKSKQQTGENIIIIGLAVQLAFFGFFIIVAAIFHMRMNKSPTDASCRPEIRWRYYLLALYAASSFILVRCLFRLIEYIQGEDGYLLTHEVFLYIFDALLMFFVCAWFNWWHPSEIGLLLRGEKAATNGFTLLRPQEKTLSEADTEMGQLPLHELRSHQNK</sequence>
<dbReference type="Proteomes" id="UP001492380">
    <property type="component" value="Unassembled WGS sequence"/>
</dbReference>
<comment type="subcellular location">
    <subcellularLocation>
        <location evidence="1">Membrane</location>
        <topology evidence="1">Multi-pass membrane protein</topology>
    </subcellularLocation>
</comment>
<feature type="transmembrane region" description="Helical" evidence="5">
    <location>
        <begin position="116"/>
        <end position="141"/>
    </location>
</feature>
<keyword evidence="2 5" id="KW-0812">Transmembrane</keyword>
<dbReference type="InterPro" id="IPR007568">
    <property type="entry name" value="RTA1"/>
</dbReference>
<dbReference type="EMBL" id="JBBWRZ010000008">
    <property type="protein sequence ID" value="KAK8230642.1"/>
    <property type="molecule type" value="Genomic_DNA"/>
</dbReference>